<evidence type="ECO:0000256" key="3">
    <source>
        <dbReference type="ARBA" id="ARBA00022679"/>
    </source>
</evidence>
<keyword evidence="7" id="KW-0067">ATP-binding</keyword>
<evidence type="ECO:0000313" key="15">
    <source>
        <dbReference type="Proteomes" id="UP000237105"/>
    </source>
</evidence>
<evidence type="ECO:0000256" key="11">
    <source>
        <dbReference type="ARBA" id="ARBA00048679"/>
    </source>
</evidence>
<keyword evidence="15" id="KW-1185">Reference proteome</keyword>
<dbReference type="PANTHER" id="PTHR27002:SF214">
    <property type="entry name" value="RECEPTOR-LIKE SERINE_THREONINE-PROTEIN KINASE"/>
    <property type="match status" value="1"/>
</dbReference>
<comment type="catalytic activity">
    <reaction evidence="10">
        <text>L-threonyl-[protein] + ATP = O-phospho-L-threonyl-[protein] + ADP + H(+)</text>
        <dbReference type="Rhea" id="RHEA:46608"/>
        <dbReference type="Rhea" id="RHEA-COMP:11060"/>
        <dbReference type="Rhea" id="RHEA-COMP:11605"/>
        <dbReference type="ChEBI" id="CHEBI:15378"/>
        <dbReference type="ChEBI" id="CHEBI:30013"/>
        <dbReference type="ChEBI" id="CHEBI:30616"/>
        <dbReference type="ChEBI" id="CHEBI:61977"/>
        <dbReference type="ChEBI" id="CHEBI:456216"/>
        <dbReference type="EC" id="2.7.11.1"/>
    </reaction>
</comment>
<dbReference type="GO" id="GO:0005524">
    <property type="term" value="F:ATP binding"/>
    <property type="evidence" value="ECO:0007669"/>
    <property type="project" value="UniProtKB-KW"/>
</dbReference>
<comment type="catalytic activity">
    <reaction evidence="11">
        <text>L-seryl-[protein] + ATP = O-phospho-L-seryl-[protein] + ADP + H(+)</text>
        <dbReference type="Rhea" id="RHEA:17989"/>
        <dbReference type="Rhea" id="RHEA-COMP:9863"/>
        <dbReference type="Rhea" id="RHEA-COMP:11604"/>
        <dbReference type="ChEBI" id="CHEBI:15378"/>
        <dbReference type="ChEBI" id="CHEBI:29999"/>
        <dbReference type="ChEBI" id="CHEBI:30616"/>
        <dbReference type="ChEBI" id="CHEBI:83421"/>
        <dbReference type="ChEBI" id="CHEBI:456216"/>
        <dbReference type="EC" id="2.7.11.1"/>
    </reaction>
</comment>
<feature type="compositionally biased region" description="Low complexity" evidence="12">
    <location>
        <begin position="322"/>
        <end position="341"/>
    </location>
</feature>
<organism evidence="14 15">
    <name type="scientific">Parasponia andersonii</name>
    <name type="common">Sponia andersonii</name>
    <dbReference type="NCBI Taxonomy" id="3476"/>
    <lineage>
        <taxon>Eukaryota</taxon>
        <taxon>Viridiplantae</taxon>
        <taxon>Streptophyta</taxon>
        <taxon>Embryophyta</taxon>
        <taxon>Tracheophyta</taxon>
        <taxon>Spermatophyta</taxon>
        <taxon>Magnoliopsida</taxon>
        <taxon>eudicotyledons</taxon>
        <taxon>Gunneridae</taxon>
        <taxon>Pentapetalae</taxon>
        <taxon>rosids</taxon>
        <taxon>fabids</taxon>
        <taxon>Rosales</taxon>
        <taxon>Cannabaceae</taxon>
        <taxon>Parasponia</taxon>
    </lineage>
</organism>
<evidence type="ECO:0000256" key="10">
    <source>
        <dbReference type="ARBA" id="ARBA00047899"/>
    </source>
</evidence>
<dbReference type="InterPro" id="IPR001245">
    <property type="entry name" value="Ser-Thr/Tyr_kinase_cat_dom"/>
</dbReference>
<dbReference type="PANTHER" id="PTHR27002">
    <property type="entry name" value="RECEPTOR-LIKE SERINE/THREONINE-PROTEIN KINASE SD1-8"/>
    <property type="match status" value="1"/>
</dbReference>
<dbReference type="FunFam" id="3.30.200.20:FF:000195">
    <property type="entry name" value="G-type lectin S-receptor-like serine/threonine-protein kinase"/>
    <property type="match status" value="1"/>
</dbReference>
<keyword evidence="4" id="KW-0732">Signal</keyword>
<evidence type="ECO:0000256" key="5">
    <source>
        <dbReference type="ARBA" id="ARBA00022741"/>
    </source>
</evidence>
<keyword evidence="6 14" id="KW-0418">Kinase</keyword>
<dbReference type="STRING" id="3476.A0A2P5BW52"/>
<dbReference type="EC" id="2.7.11.1" evidence="1"/>
<evidence type="ECO:0000256" key="8">
    <source>
        <dbReference type="ARBA" id="ARBA00023157"/>
    </source>
</evidence>
<dbReference type="GO" id="GO:0004674">
    <property type="term" value="F:protein serine/threonine kinase activity"/>
    <property type="evidence" value="ECO:0007669"/>
    <property type="project" value="UniProtKB-KW"/>
</dbReference>
<reference evidence="15" key="1">
    <citation type="submission" date="2016-06" db="EMBL/GenBank/DDBJ databases">
        <title>Parallel loss of symbiosis genes in relatives of nitrogen-fixing non-legume Parasponia.</title>
        <authorList>
            <person name="Van Velzen R."/>
            <person name="Holmer R."/>
            <person name="Bu F."/>
            <person name="Rutten L."/>
            <person name="Van Zeijl A."/>
            <person name="Liu W."/>
            <person name="Santuari L."/>
            <person name="Cao Q."/>
            <person name="Sharma T."/>
            <person name="Shen D."/>
            <person name="Roswanjaya Y."/>
            <person name="Wardhani T."/>
            <person name="Kalhor M.S."/>
            <person name="Jansen J."/>
            <person name="Van den Hoogen J."/>
            <person name="Gungor B."/>
            <person name="Hartog M."/>
            <person name="Hontelez J."/>
            <person name="Verver J."/>
            <person name="Yang W.-C."/>
            <person name="Schijlen E."/>
            <person name="Repin R."/>
            <person name="Schilthuizen M."/>
            <person name="Schranz E."/>
            <person name="Heidstra R."/>
            <person name="Miyata K."/>
            <person name="Fedorova E."/>
            <person name="Kohlen W."/>
            <person name="Bisseling T."/>
            <person name="Smit S."/>
            <person name="Geurts R."/>
        </authorList>
    </citation>
    <scope>NUCLEOTIDE SEQUENCE [LARGE SCALE GENOMIC DNA]</scope>
    <source>
        <strain evidence="15">cv. WU1-14</strain>
    </source>
</reference>
<evidence type="ECO:0000256" key="12">
    <source>
        <dbReference type="SAM" id="MobiDB-lite"/>
    </source>
</evidence>
<evidence type="ECO:0000256" key="4">
    <source>
        <dbReference type="ARBA" id="ARBA00022729"/>
    </source>
</evidence>
<evidence type="ECO:0000256" key="7">
    <source>
        <dbReference type="ARBA" id="ARBA00022840"/>
    </source>
</evidence>
<dbReference type="GO" id="GO:0005886">
    <property type="term" value="C:plasma membrane"/>
    <property type="evidence" value="ECO:0007669"/>
    <property type="project" value="TreeGrafter"/>
</dbReference>
<accession>A0A2P5BW52</accession>
<feature type="region of interest" description="Disordered" evidence="12">
    <location>
        <begin position="321"/>
        <end position="341"/>
    </location>
</feature>
<dbReference type="InterPro" id="IPR000719">
    <property type="entry name" value="Prot_kinase_dom"/>
</dbReference>
<dbReference type="Pfam" id="PF07714">
    <property type="entry name" value="PK_Tyr_Ser-Thr"/>
    <property type="match status" value="1"/>
</dbReference>
<evidence type="ECO:0000256" key="1">
    <source>
        <dbReference type="ARBA" id="ARBA00012513"/>
    </source>
</evidence>
<dbReference type="AlphaFoldDB" id="A0A2P5BW52"/>
<keyword evidence="9" id="KW-0325">Glycoprotein</keyword>
<evidence type="ECO:0000256" key="6">
    <source>
        <dbReference type="ARBA" id="ARBA00022777"/>
    </source>
</evidence>
<evidence type="ECO:0000259" key="13">
    <source>
        <dbReference type="PROSITE" id="PS50011"/>
    </source>
</evidence>
<sequence>AKDKDTELPLFDLAIITSATKNFSPENMIGAGGFGPVYKGNLSSGQQIAVKRLSKDSRQGSKEFKNEIDLIAKLQHKNLVTLLGCCIQGDERMLIYEYMPNKSLDNFIFGNNRSNMLSWAKNFEIVIGIARGLLYLHQDSKLQILHRDLKASNILLDINQIPKISDFGLARIFGGDEKETRTRTVVGTYGYMSPEYAVDGKFSVKSDVFSFGVLLLEIVSGKRNRRFSHPDHHHNLLGHAWLLWNEGKALELMDPCLEDSCIESQVMRCIHVGLLCVQKFSEDRPTMNSVLLILANEGAKLPQPKQPGFFIERSSNNVNVGSTSINEESSNSRNRMSITIP</sequence>
<evidence type="ECO:0000256" key="2">
    <source>
        <dbReference type="ARBA" id="ARBA00022527"/>
    </source>
</evidence>
<keyword evidence="3" id="KW-0808">Transferase</keyword>
<evidence type="ECO:0000256" key="9">
    <source>
        <dbReference type="ARBA" id="ARBA00023180"/>
    </source>
</evidence>
<feature type="non-terminal residue" evidence="14">
    <location>
        <position position="341"/>
    </location>
</feature>
<dbReference type="FunFam" id="1.10.510.10:FF:000060">
    <property type="entry name" value="G-type lectin S-receptor-like serine/threonine-protein kinase"/>
    <property type="match status" value="1"/>
</dbReference>
<dbReference type="EMBL" id="JXTB01000212">
    <property type="protein sequence ID" value="PON53024.1"/>
    <property type="molecule type" value="Genomic_DNA"/>
</dbReference>
<name>A0A2P5BW52_PARAD</name>
<gene>
    <name evidence="14" type="ORF">PanWU01x14_205600</name>
</gene>
<dbReference type="InterPro" id="IPR011009">
    <property type="entry name" value="Kinase-like_dom_sf"/>
</dbReference>
<protein>
    <recommendedName>
        <fullName evidence="1">non-specific serine/threonine protein kinase</fullName>
        <ecNumber evidence="1">2.7.11.1</ecNumber>
    </recommendedName>
</protein>
<comment type="caution">
    <text evidence="14">The sequence shown here is derived from an EMBL/GenBank/DDBJ whole genome shotgun (WGS) entry which is preliminary data.</text>
</comment>
<feature type="non-terminal residue" evidence="14">
    <location>
        <position position="1"/>
    </location>
</feature>
<keyword evidence="2 14" id="KW-0723">Serine/threonine-protein kinase</keyword>
<keyword evidence="5" id="KW-0547">Nucleotide-binding</keyword>
<keyword evidence="8" id="KW-1015">Disulfide bond</keyword>
<evidence type="ECO:0000313" key="14">
    <source>
        <dbReference type="EMBL" id="PON53024.1"/>
    </source>
</evidence>
<dbReference type="PROSITE" id="PS50011">
    <property type="entry name" value="PROTEIN_KINASE_DOM"/>
    <property type="match status" value="1"/>
</dbReference>
<dbReference type="PROSITE" id="PS00108">
    <property type="entry name" value="PROTEIN_KINASE_ST"/>
    <property type="match status" value="1"/>
</dbReference>
<dbReference type="Gene3D" id="3.30.200.20">
    <property type="entry name" value="Phosphorylase Kinase, domain 1"/>
    <property type="match status" value="1"/>
</dbReference>
<dbReference type="SUPFAM" id="SSF56112">
    <property type="entry name" value="Protein kinase-like (PK-like)"/>
    <property type="match status" value="1"/>
</dbReference>
<dbReference type="Proteomes" id="UP000237105">
    <property type="component" value="Unassembled WGS sequence"/>
</dbReference>
<dbReference type="CDD" id="cd14066">
    <property type="entry name" value="STKc_IRAK"/>
    <property type="match status" value="1"/>
</dbReference>
<dbReference type="SMART" id="SM00220">
    <property type="entry name" value="S_TKc"/>
    <property type="match status" value="1"/>
</dbReference>
<proteinExistence type="predicted"/>
<dbReference type="InterPro" id="IPR008271">
    <property type="entry name" value="Ser/Thr_kinase_AS"/>
</dbReference>
<feature type="domain" description="Protein kinase" evidence="13">
    <location>
        <begin position="23"/>
        <end position="309"/>
    </location>
</feature>
<dbReference type="Gene3D" id="1.10.510.10">
    <property type="entry name" value="Transferase(Phosphotransferase) domain 1"/>
    <property type="match status" value="1"/>
</dbReference>
<dbReference type="OrthoDB" id="4062651at2759"/>